<dbReference type="EMBL" id="ML986486">
    <property type="protein sequence ID" value="KAF2279836.1"/>
    <property type="molecule type" value="Genomic_DNA"/>
</dbReference>
<dbReference type="InterPro" id="IPR049326">
    <property type="entry name" value="Rhodopsin_dom_fungi"/>
</dbReference>
<name>A0A6A6JVU7_WESOR</name>
<gene>
    <name evidence="3" type="ORF">EI97DRAFT_482636</name>
</gene>
<proteinExistence type="predicted"/>
<organism evidence="3 4">
    <name type="scientific">Westerdykella ornata</name>
    <dbReference type="NCBI Taxonomy" id="318751"/>
    <lineage>
        <taxon>Eukaryota</taxon>
        <taxon>Fungi</taxon>
        <taxon>Dikarya</taxon>
        <taxon>Ascomycota</taxon>
        <taxon>Pezizomycotina</taxon>
        <taxon>Dothideomycetes</taxon>
        <taxon>Pleosporomycetidae</taxon>
        <taxon>Pleosporales</taxon>
        <taxon>Sporormiaceae</taxon>
        <taxon>Westerdykella</taxon>
    </lineage>
</organism>
<reference evidence="3" key="1">
    <citation type="journal article" date="2020" name="Stud. Mycol.">
        <title>101 Dothideomycetes genomes: a test case for predicting lifestyles and emergence of pathogens.</title>
        <authorList>
            <person name="Haridas S."/>
            <person name="Albert R."/>
            <person name="Binder M."/>
            <person name="Bloem J."/>
            <person name="Labutti K."/>
            <person name="Salamov A."/>
            <person name="Andreopoulos B."/>
            <person name="Baker S."/>
            <person name="Barry K."/>
            <person name="Bills G."/>
            <person name="Bluhm B."/>
            <person name="Cannon C."/>
            <person name="Castanera R."/>
            <person name="Culley D."/>
            <person name="Daum C."/>
            <person name="Ezra D."/>
            <person name="Gonzalez J."/>
            <person name="Henrissat B."/>
            <person name="Kuo A."/>
            <person name="Liang C."/>
            <person name="Lipzen A."/>
            <person name="Lutzoni F."/>
            <person name="Magnuson J."/>
            <person name="Mondo S."/>
            <person name="Nolan M."/>
            <person name="Ohm R."/>
            <person name="Pangilinan J."/>
            <person name="Park H.-J."/>
            <person name="Ramirez L."/>
            <person name="Alfaro M."/>
            <person name="Sun H."/>
            <person name="Tritt A."/>
            <person name="Yoshinaga Y."/>
            <person name="Zwiers L.-H."/>
            <person name="Turgeon B."/>
            <person name="Goodwin S."/>
            <person name="Spatafora J."/>
            <person name="Crous P."/>
            <person name="Grigoriev I."/>
        </authorList>
    </citation>
    <scope>NUCLEOTIDE SEQUENCE</scope>
    <source>
        <strain evidence="3">CBS 379.55</strain>
    </source>
</reference>
<accession>A0A6A6JVU7</accession>
<dbReference type="RefSeq" id="XP_033657375.1">
    <property type="nucleotide sequence ID" value="XM_033802072.1"/>
</dbReference>
<keyword evidence="1" id="KW-0812">Transmembrane</keyword>
<evidence type="ECO:0000256" key="1">
    <source>
        <dbReference type="SAM" id="Phobius"/>
    </source>
</evidence>
<feature type="transmembrane region" description="Helical" evidence="1">
    <location>
        <begin position="20"/>
        <end position="37"/>
    </location>
</feature>
<dbReference type="GeneID" id="54555247"/>
<keyword evidence="1" id="KW-1133">Transmembrane helix</keyword>
<dbReference type="Proteomes" id="UP000800097">
    <property type="component" value="Unassembled WGS sequence"/>
</dbReference>
<feature type="domain" description="Rhodopsin" evidence="2">
    <location>
        <begin position="45"/>
        <end position="278"/>
    </location>
</feature>
<feature type="transmembrane region" description="Helical" evidence="1">
    <location>
        <begin position="105"/>
        <end position="123"/>
    </location>
</feature>
<dbReference type="Pfam" id="PF20684">
    <property type="entry name" value="Fung_rhodopsin"/>
    <property type="match status" value="1"/>
</dbReference>
<feature type="transmembrane region" description="Helical" evidence="1">
    <location>
        <begin position="253"/>
        <end position="273"/>
    </location>
</feature>
<feature type="transmembrane region" description="Helical" evidence="1">
    <location>
        <begin position="175"/>
        <end position="202"/>
    </location>
</feature>
<protein>
    <recommendedName>
        <fullName evidence="2">Rhodopsin domain-containing protein</fullName>
    </recommendedName>
</protein>
<dbReference type="PANTHER" id="PTHR38794">
    <property type="entry name" value="INTEGRAL MEMBRANE PROTEIN"/>
    <property type="match status" value="1"/>
</dbReference>
<sequence>MESNMPLVTPQHLGPKVNITVWICFVIAGLAVAAKVLTKLGRSQRHIRLSNLEVDDYILLASWTFAAGQSISISRQVNAGLGEPISNLPADRITNYEKSGYAGQLLYICVLFTAKIAGCLFALNLQPHPNFKIMIHGLTILNVVWAVTSIFGVAFQCKLPRTWAITSHQCVNQPVLWTFIEALNGFTDVALSAILCSIVWILQISKAKFMLLSVFAARILIVLPICFRLIYIYQANMPHNSPDWDPTLKETNVAIATAVLMNATLVLTCVPFLKPLMENLQPGWSTSDVVRGVGYNIMYGKSTIKSGQYAMGSVVSGESCNSGKAAKVKDEGIKRTDAFDLESWTDDGGLEHAATKL</sequence>
<dbReference type="AlphaFoldDB" id="A0A6A6JVU7"/>
<evidence type="ECO:0000313" key="4">
    <source>
        <dbReference type="Proteomes" id="UP000800097"/>
    </source>
</evidence>
<dbReference type="OrthoDB" id="3918601at2759"/>
<evidence type="ECO:0000313" key="3">
    <source>
        <dbReference type="EMBL" id="KAF2279836.1"/>
    </source>
</evidence>
<dbReference type="PANTHER" id="PTHR38794:SF1">
    <property type="entry name" value="INTEGRAL MEMBRANE PROTEIN"/>
    <property type="match status" value="1"/>
</dbReference>
<feature type="transmembrane region" description="Helical" evidence="1">
    <location>
        <begin position="209"/>
        <end position="233"/>
    </location>
</feature>
<keyword evidence="1" id="KW-0472">Membrane</keyword>
<feature type="transmembrane region" description="Helical" evidence="1">
    <location>
        <begin position="135"/>
        <end position="155"/>
    </location>
</feature>
<keyword evidence="4" id="KW-1185">Reference proteome</keyword>
<evidence type="ECO:0000259" key="2">
    <source>
        <dbReference type="Pfam" id="PF20684"/>
    </source>
</evidence>